<sequence>MDNFACELLVHITAPSNVKDDRRYATIAQSVLDFQPITRTKVTSQKSPLPSQSSNATDKIDDVSRQDPSFSTDDASSTWIQAHDDAVALLEQHRQPNPLTSIDPSNSKILVDSSFSEREHHRGPSSPPRPRTAPENASPSFEVGLSLNRPNRRRAHSESSSTHSFSTVPNSFATPQNPELHFGSNERGADAIRTSTEEYTTSRCQPKRKRQRVDENLDAHSGLLPVEAVQDKIRAPASGPKTPEQAHSTKKTVSTQNESGSVSSTLSPSQPLKLGEVEHVTISPQIPTVDLTTPLRQGGDYQDMNAEDSSISTKMVIEEDGLVDQNVGQNDAEPEHICRLRELEDEINAPDPPGGQHHFTTHITKTYERLSQRIPMSKVFRPVHVSRDVRVLERGYWLFCVRVGTDDTVALSRRSLSQEERLVKLCHDLQAPTVEQRLTKFNNNGGALEDEVHRNNTSDAPLWTETEFTTFWENMSQFIREGKAGWGSRLVKKEKANCSWEITFFCWGEVLSHTWLALWIISDKLIDRAPMTWISGDGMAVVKMLTKTKKMKKGQEDFERKGFWVKKADGEFGCWGLSEE</sequence>
<evidence type="ECO:0000313" key="3">
    <source>
        <dbReference type="Proteomes" id="UP001358417"/>
    </source>
</evidence>
<feature type="compositionally biased region" description="Low complexity" evidence="1">
    <location>
        <begin position="158"/>
        <end position="167"/>
    </location>
</feature>
<organism evidence="2 3">
    <name type="scientific">Exophiala bonariae</name>
    <dbReference type="NCBI Taxonomy" id="1690606"/>
    <lineage>
        <taxon>Eukaryota</taxon>
        <taxon>Fungi</taxon>
        <taxon>Dikarya</taxon>
        <taxon>Ascomycota</taxon>
        <taxon>Pezizomycotina</taxon>
        <taxon>Eurotiomycetes</taxon>
        <taxon>Chaetothyriomycetidae</taxon>
        <taxon>Chaetothyriales</taxon>
        <taxon>Herpotrichiellaceae</taxon>
        <taxon>Exophiala</taxon>
    </lineage>
</organism>
<comment type="caution">
    <text evidence="2">The sequence shown here is derived from an EMBL/GenBank/DDBJ whole genome shotgun (WGS) entry which is preliminary data.</text>
</comment>
<feature type="region of interest" description="Disordered" evidence="1">
    <location>
        <begin position="236"/>
        <end position="270"/>
    </location>
</feature>
<feature type="region of interest" description="Disordered" evidence="1">
    <location>
        <begin position="114"/>
        <end position="184"/>
    </location>
</feature>
<reference evidence="2 3" key="1">
    <citation type="submission" date="2023-08" db="EMBL/GenBank/DDBJ databases">
        <title>Black Yeasts Isolated from many extreme environments.</title>
        <authorList>
            <person name="Coleine C."/>
            <person name="Stajich J.E."/>
            <person name="Selbmann L."/>
        </authorList>
    </citation>
    <scope>NUCLEOTIDE SEQUENCE [LARGE SCALE GENOMIC DNA]</scope>
    <source>
        <strain evidence="2 3">CCFEE 5792</strain>
    </source>
</reference>
<feature type="compositionally biased region" description="Polar residues" evidence="1">
    <location>
        <begin position="168"/>
        <end position="177"/>
    </location>
</feature>
<gene>
    <name evidence="2" type="ORF">LTR84_012038</name>
</gene>
<feature type="region of interest" description="Disordered" evidence="1">
    <location>
        <begin position="37"/>
        <end position="77"/>
    </location>
</feature>
<dbReference type="EMBL" id="JAVRRD010000007">
    <property type="protein sequence ID" value="KAK5056507.1"/>
    <property type="molecule type" value="Genomic_DNA"/>
</dbReference>
<evidence type="ECO:0000313" key="2">
    <source>
        <dbReference type="EMBL" id="KAK5056507.1"/>
    </source>
</evidence>
<protein>
    <submittedName>
        <fullName evidence="2">Uncharacterized protein</fullName>
    </submittedName>
</protein>
<keyword evidence="3" id="KW-1185">Reference proteome</keyword>
<feature type="compositionally biased region" description="Polar residues" evidence="1">
    <location>
        <begin position="37"/>
        <end position="57"/>
    </location>
</feature>
<accession>A0AAV9NF08</accession>
<dbReference type="RefSeq" id="XP_064708223.1">
    <property type="nucleotide sequence ID" value="XM_064855563.1"/>
</dbReference>
<dbReference type="Proteomes" id="UP001358417">
    <property type="component" value="Unassembled WGS sequence"/>
</dbReference>
<evidence type="ECO:0000256" key="1">
    <source>
        <dbReference type="SAM" id="MobiDB-lite"/>
    </source>
</evidence>
<feature type="compositionally biased region" description="Polar residues" evidence="1">
    <location>
        <begin position="66"/>
        <end position="77"/>
    </location>
</feature>
<dbReference type="GeneID" id="89980185"/>
<name>A0AAV9NF08_9EURO</name>
<proteinExistence type="predicted"/>
<feature type="compositionally biased region" description="Polar residues" evidence="1">
    <location>
        <begin position="251"/>
        <end position="270"/>
    </location>
</feature>
<dbReference type="AlphaFoldDB" id="A0AAV9NF08"/>